<feature type="transmembrane region" description="Helical" evidence="1">
    <location>
        <begin position="99"/>
        <end position="121"/>
    </location>
</feature>
<evidence type="ECO:0000313" key="3">
    <source>
        <dbReference type="Proteomes" id="UP000316714"/>
    </source>
</evidence>
<keyword evidence="1" id="KW-1133">Transmembrane helix</keyword>
<dbReference type="EMBL" id="SIHJ01000001">
    <property type="protein sequence ID" value="TWT35472.1"/>
    <property type="molecule type" value="Genomic_DNA"/>
</dbReference>
<accession>A0A5C5VCP1</accession>
<protein>
    <submittedName>
        <fullName evidence="2">Uncharacterized protein</fullName>
    </submittedName>
</protein>
<name>A0A5C5VCP1_9BACT</name>
<feature type="transmembrane region" description="Helical" evidence="1">
    <location>
        <begin position="133"/>
        <end position="157"/>
    </location>
</feature>
<proteinExistence type="predicted"/>
<dbReference type="OrthoDB" id="5957977at2"/>
<dbReference type="RefSeq" id="WP_146561672.1">
    <property type="nucleotide sequence ID" value="NZ_SIHJ01000001.1"/>
</dbReference>
<keyword evidence="1" id="KW-0472">Membrane</keyword>
<dbReference type="Proteomes" id="UP000316714">
    <property type="component" value="Unassembled WGS sequence"/>
</dbReference>
<sequence length="192" mass="20617">MTSRDWFCLALRVLGVWQLASAVPYVAMVASSLSSSGTLDGSDILRFLYWGGAVTAVGLFLLLFSPAIATRLYPEEGGLGQPSPPDLPERLLEVGLRLLGVYLLVQAVHQLTTSIVSAVMTAQYSGVSWHEQLFSLSLSDLVASGIYAALGSVVLLGPKRIIAGLDRLRYDAERDAYVPPPIPASQLTEDPK</sequence>
<dbReference type="AlphaFoldDB" id="A0A5C5VCP1"/>
<organism evidence="2 3">
    <name type="scientific">Posidoniimonas corsicana</name>
    <dbReference type="NCBI Taxonomy" id="1938618"/>
    <lineage>
        <taxon>Bacteria</taxon>
        <taxon>Pseudomonadati</taxon>
        <taxon>Planctomycetota</taxon>
        <taxon>Planctomycetia</taxon>
        <taxon>Pirellulales</taxon>
        <taxon>Lacipirellulaceae</taxon>
        <taxon>Posidoniimonas</taxon>
    </lineage>
</organism>
<evidence type="ECO:0000313" key="2">
    <source>
        <dbReference type="EMBL" id="TWT35472.1"/>
    </source>
</evidence>
<feature type="transmembrane region" description="Helical" evidence="1">
    <location>
        <begin position="46"/>
        <end position="64"/>
    </location>
</feature>
<reference evidence="2 3" key="1">
    <citation type="submission" date="2019-02" db="EMBL/GenBank/DDBJ databases">
        <title>Deep-cultivation of Planctomycetes and their phenomic and genomic characterization uncovers novel biology.</title>
        <authorList>
            <person name="Wiegand S."/>
            <person name="Jogler M."/>
            <person name="Boedeker C."/>
            <person name="Pinto D."/>
            <person name="Vollmers J."/>
            <person name="Rivas-Marin E."/>
            <person name="Kohn T."/>
            <person name="Peeters S.H."/>
            <person name="Heuer A."/>
            <person name="Rast P."/>
            <person name="Oberbeckmann S."/>
            <person name="Bunk B."/>
            <person name="Jeske O."/>
            <person name="Meyerdierks A."/>
            <person name="Storesund J.E."/>
            <person name="Kallscheuer N."/>
            <person name="Luecker S."/>
            <person name="Lage O.M."/>
            <person name="Pohl T."/>
            <person name="Merkel B.J."/>
            <person name="Hornburger P."/>
            <person name="Mueller R.-W."/>
            <person name="Bruemmer F."/>
            <person name="Labrenz M."/>
            <person name="Spormann A.M."/>
            <person name="Op Den Camp H."/>
            <person name="Overmann J."/>
            <person name="Amann R."/>
            <person name="Jetten M.S.M."/>
            <person name="Mascher T."/>
            <person name="Medema M.H."/>
            <person name="Devos D.P."/>
            <person name="Kaster A.-K."/>
            <person name="Ovreas L."/>
            <person name="Rohde M."/>
            <person name="Galperin M.Y."/>
            <person name="Jogler C."/>
        </authorList>
    </citation>
    <scope>NUCLEOTIDE SEQUENCE [LARGE SCALE GENOMIC DNA]</scope>
    <source>
        <strain evidence="2 3">KOR34</strain>
    </source>
</reference>
<keyword evidence="3" id="KW-1185">Reference proteome</keyword>
<gene>
    <name evidence="2" type="ORF">KOR34_03640</name>
</gene>
<keyword evidence="1" id="KW-0812">Transmembrane</keyword>
<evidence type="ECO:0000256" key="1">
    <source>
        <dbReference type="SAM" id="Phobius"/>
    </source>
</evidence>
<comment type="caution">
    <text evidence="2">The sequence shown here is derived from an EMBL/GenBank/DDBJ whole genome shotgun (WGS) entry which is preliminary data.</text>
</comment>